<protein>
    <recommendedName>
        <fullName evidence="2">Reverse transcriptase Ty1/copia-type domain-containing protein</fullName>
    </recommendedName>
</protein>
<dbReference type="InterPro" id="IPR013103">
    <property type="entry name" value="RVT_2"/>
</dbReference>
<feature type="region of interest" description="Disordered" evidence="1">
    <location>
        <begin position="216"/>
        <end position="243"/>
    </location>
</feature>
<dbReference type="EMBL" id="OOIL02001498">
    <property type="protein sequence ID" value="VFQ76147.1"/>
    <property type="molecule type" value="Genomic_DNA"/>
</dbReference>
<sequence>MAEVSSISSDNTSSPKTPHLAFTTVSNIKLHIPIQLSISEPNYKKWSKLFRLLALRFNLMGFLDGTNTAASDDDVEWLQFDALLQGWILSTVTDEVSDLVLANSPSAHSLWTAIYKLFHDNKHARAMQLEHRFRTTVKGNRTINEYCHLLKNLADYLDDVDALVTEHALVLQVLQGLPQDIRAQVTFLQYQTPFPTFLEVRSALLLVEQQQTNTTHGADSSTALFSTGSGGGSPAAGGQQRQAGGLGRGYGSFLLSLGFRGCKSDTSLFTYGQGSHMAFLLLYVDDIILIASTQALLQKIIQRLKGEFAMTDMGDLHFFLGINVQRTTHGLFLTQTQFLYDILDRAGMLSCKSASTPVDTRGKLSASARPPAPDPSMYRSIVGALQLGRGVIEGKSNGVGRWAEEGGLLGAGPWEWIGLEGVVWAEGGSGVVWAERGGDVG</sequence>
<dbReference type="PANTHER" id="PTHR47481:SF41">
    <property type="entry name" value="COPIA-LIKE POLYPROTEIN_RETROTRANSPOSON"/>
    <property type="match status" value="1"/>
</dbReference>
<evidence type="ECO:0000313" key="3">
    <source>
        <dbReference type="EMBL" id="VFQ76147.1"/>
    </source>
</evidence>
<reference evidence="3 4" key="1">
    <citation type="submission" date="2018-04" db="EMBL/GenBank/DDBJ databases">
        <authorList>
            <person name="Vogel A."/>
        </authorList>
    </citation>
    <scope>NUCLEOTIDE SEQUENCE [LARGE SCALE GENOMIC DNA]</scope>
</reference>
<dbReference type="OrthoDB" id="97058at2759"/>
<dbReference type="Pfam" id="PF07727">
    <property type="entry name" value="RVT_2"/>
    <property type="match status" value="1"/>
</dbReference>
<keyword evidence="4" id="KW-1185">Reference proteome</keyword>
<dbReference type="PANTHER" id="PTHR47481">
    <property type="match status" value="1"/>
</dbReference>
<feature type="compositionally biased region" description="Polar residues" evidence="1">
    <location>
        <begin position="216"/>
        <end position="227"/>
    </location>
</feature>
<proteinExistence type="predicted"/>
<evidence type="ECO:0000256" key="1">
    <source>
        <dbReference type="SAM" id="MobiDB-lite"/>
    </source>
</evidence>
<feature type="domain" description="Reverse transcriptase Ty1/copia-type" evidence="2">
    <location>
        <begin position="252"/>
        <end position="358"/>
    </location>
</feature>
<organism evidence="3 4">
    <name type="scientific">Cuscuta campestris</name>
    <dbReference type="NCBI Taxonomy" id="132261"/>
    <lineage>
        <taxon>Eukaryota</taxon>
        <taxon>Viridiplantae</taxon>
        <taxon>Streptophyta</taxon>
        <taxon>Embryophyta</taxon>
        <taxon>Tracheophyta</taxon>
        <taxon>Spermatophyta</taxon>
        <taxon>Magnoliopsida</taxon>
        <taxon>eudicotyledons</taxon>
        <taxon>Gunneridae</taxon>
        <taxon>Pentapetalae</taxon>
        <taxon>asterids</taxon>
        <taxon>lamiids</taxon>
        <taxon>Solanales</taxon>
        <taxon>Convolvulaceae</taxon>
        <taxon>Cuscuteae</taxon>
        <taxon>Cuscuta</taxon>
        <taxon>Cuscuta subgen. Grammica</taxon>
        <taxon>Cuscuta sect. Cleistogrammica</taxon>
    </lineage>
</organism>
<evidence type="ECO:0000259" key="2">
    <source>
        <dbReference type="Pfam" id="PF07727"/>
    </source>
</evidence>
<dbReference type="Pfam" id="PF14223">
    <property type="entry name" value="Retrotran_gag_2"/>
    <property type="match status" value="1"/>
</dbReference>
<dbReference type="Proteomes" id="UP000595140">
    <property type="component" value="Unassembled WGS sequence"/>
</dbReference>
<dbReference type="AlphaFoldDB" id="A0A484LIK4"/>
<name>A0A484LIK4_9ASTE</name>
<gene>
    <name evidence="3" type="ORF">CCAM_LOCUS17923</name>
</gene>
<evidence type="ECO:0000313" key="4">
    <source>
        <dbReference type="Proteomes" id="UP000595140"/>
    </source>
</evidence>
<accession>A0A484LIK4</accession>